<evidence type="ECO:0000313" key="2">
    <source>
        <dbReference type="EMBL" id="AUB85347.1"/>
    </source>
</evidence>
<reference evidence="2 3" key="1">
    <citation type="submission" date="2017-03" db="EMBL/GenBank/DDBJ databases">
        <title>Complete genome sequence of Candidatus 'Thiodictyon syntrophicum' sp. nov. strain Cad16T, a photolithoautotroph purple sulfur bacterium isolated from an alpine meromictic lake.</title>
        <authorList>
            <person name="Luedin S.M."/>
            <person name="Pothier J.F."/>
            <person name="Danza F."/>
            <person name="Storelli N."/>
            <person name="Wittwer M."/>
            <person name="Tonolla M."/>
        </authorList>
    </citation>
    <scope>NUCLEOTIDE SEQUENCE [LARGE SCALE GENOMIC DNA]</scope>
    <source>
        <strain evidence="2 3">Cad16T</strain>
        <plasmid evidence="3">Plasmid pts485</plasmid>
    </source>
</reference>
<keyword evidence="3" id="KW-1185">Reference proteome</keyword>
<feature type="region of interest" description="Disordered" evidence="1">
    <location>
        <begin position="44"/>
        <end position="63"/>
    </location>
</feature>
<geneLocation type="plasmid" evidence="3">
    <name>pts485</name>
</geneLocation>
<accession>A0A2K8UIJ6</accession>
<dbReference type="AlphaFoldDB" id="A0A2K8UIJ6"/>
<protein>
    <submittedName>
        <fullName evidence="2">Uncharacterized protein</fullName>
    </submittedName>
</protein>
<dbReference type="EMBL" id="CP020372">
    <property type="protein sequence ID" value="AUB85347.1"/>
    <property type="molecule type" value="Genomic_DNA"/>
</dbReference>
<name>A0A2K8UIJ6_9GAMM</name>
<feature type="compositionally biased region" description="Basic residues" evidence="1">
    <location>
        <begin position="50"/>
        <end position="63"/>
    </location>
</feature>
<organism evidence="2 3">
    <name type="scientific">Candidatus Thiodictyon syntrophicum</name>
    <dbReference type="NCBI Taxonomy" id="1166950"/>
    <lineage>
        <taxon>Bacteria</taxon>
        <taxon>Pseudomonadati</taxon>
        <taxon>Pseudomonadota</taxon>
        <taxon>Gammaproteobacteria</taxon>
        <taxon>Chromatiales</taxon>
        <taxon>Chromatiaceae</taxon>
        <taxon>Thiodictyon</taxon>
    </lineage>
</organism>
<proteinExistence type="predicted"/>
<gene>
    <name evidence="2" type="ORF">THSYN_30955</name>
</gene>
<sequence length="105" mass="11121">MAGIWGLLLAVPLSVYIIHAVASIITLATGSAAPQCGAAYPQHAASRSPARLRRTGVRRSQRSTRLRACARRYRVAGMMTKAHAVVQGEAIPGVYAPPGATQDRN</sequence>
<dbReference type="KEGG" id="tsy:THSYN_30955"/>
<keyword evidence="2" id="KW-0614">Plasmid</keyword>
<dbReference type="Proteomes" id="UP000232638">
    <property type="component" value="Plasmid pTs485"/>
</dbReference>
<evidence type="ECO:0000313" key="3">
    <source>
        <dbReference type="Proteomes" id="UP000232638"/>
    </source>
</evidence>
<evidence type="ECO:0000256" key="1">
    <source>
        <dbReference type="SAM" id="MobiDB-lite"/>
    </source>
</evidence>